<accession>A0A1I7UAR4</accession>
<name>A0A1I7UAR4_9PELO</name>
<organism evidence="1 2">
    <name type="scientific">Caenorhabditis tropicalis</name>
    <dbReference type="NCBI Taxonomy" id="1561998"/>
    <lineage>
        <taxon>Eukaryota</taxon>
        <taxon>Metazoa</taxon>
        <taxon>Ecdysozoa</taxon>
        <taxon>Nematoda</taxon>
        <taxon>Chromadorea</taxon>
        <taxon>Rhabditida</taxon>
        <taxon>Rhabditina</taxon>
        <taxon>Rhabditomorpha</taxon>
        <taxon>Rhabditoidea</taxon>
        <taxon>Rhabditidae</taxon>
        <taxon>Peloderinae</taxon>
        <taxon>Caenorhabditis</taxon>
    </lineage>
</organism>
<evidence type="ECO:0000313" key="2">
    <source>
        <dbReference type="WBParaSite" id="Csp11.Scaffold629.g16592.t1"/>
    </source>
</evidence>
<keyword evidence="1" id="KW-1185">Reference proteome</keyword>
<sequence length="73" mass="8034">MSRITRFPFVYLPFCGLLRHASSTSVRLTVVRSTSSADGLLVRHLLKKRPPVPGALQKNYDAIIIDGDVALPT</sequence>
<proteinExistence type="predicted"/>
<reference evidence="2" key="1">
    <citation type="submission" date="2016-11" db="UniProtKB">
        <authorList>
            <consortium name="WormBaseParasite"/>
        </authorList>
    </citation>
    <scope>IDENTIFICATION</scope>
</reference>
<dbReference type="Proteomes" id="UP000095282">
    <property type="component" value="Unplaced"/>
</dbReference>
<dbReference type="WBParaSite" id="Csp11.Scaffold629.g16592.t1">
    <property type="protein sequence ID" value="Csp11.Scaffold629.g16592.t1"/>
    <property type="gene ID" value="Csp11.Scaffold629.g16592"/>
</dbReference>
<dbReference type="AlphaFoldDB" id="A0A1I7UAR4"/>
<evidence type="ECO:0000313" key="1">
    <source>
        <dbReference type="Proteomes" id="UP000095282"/>
    </source>
</evidence>
<protein>
    <submittedName>
        <fullName evidence="2">Response regulatory domain-containing protein</fullName>
    </submittedName>
</protein>